<dbReference type="CDD" id="cd00761">
    <property type="entry name" value="Glyco_tranf_GTA_type"/>
    <property type="match status" value="1"/>
</dbReference>
<dbReference type="EMBL" id="VVYP01000047">
    <property type="protein sequence ID" value="KAA5458051.1"/>
    <property type="molecule type" value="Genomic_DNA"/>
</dbReference>
<keyword evidence="3" id="KW-1133">Transmembrane helix</keyword>
<evidence type="ECO:0000313" key="7">
    <source>
        <dbReference type="EMBL" id="UVQ96031.1"/>
    </source>
</evidence>
<dbReference type="PANTHER" id="PTHR22916">
    <property type="entry name" value="GLYCOSYLTRANSFERASE"/>
    <property type="match status" value="1"/>
</dbReference>
<dbReference type="AlphaFoldDB" id="A0A5M6AI25"/>
<reference evidence="8 9" key="1">
    <citation type="journal article" date="2019" name="Nat. Med.">
        <title>A library of human gut bacterial isolates paired with longitudinal multiomics data enables mechanistic microbiome research.</title>
        <authorList>
            <person name="Poyet M."/>
            <person name="Groussin M."/>
            <person name="Gibbons S.M."/>
            <person name="Avila-Pacheco J."/>
            <person name="Jiang X."/>
            <person name="Kearney S.M."/>
            <person name="Perrotta A.R."/>
            <person name="Berdy B."/>
            <person name="Zhao S."/>
            <person name="Lieberman T.D."/>
            <person name="Swanson P.K."/>
            <person name="Smith M."/>
            <person name="Roesemann S."/>
            <person name="Alexander J.E."/>
            <person name="Rich S.A."/>
            <person name="Livny J."/>
            <person name="Vlamakis H."/>
            <person name="Clish C."/>
            <person name="Bullock K."/>
            <person name="Deik A."/>
            <person name="Scott J."/>
            <person name="Pierce K.A."/>
            <person name="Xavier R.J."/>
            <person name="Alm E.J."/>
        </authorList>
    </citation>
    <scope>NUCLEOTIDE SEQUENCE [LARGE SCALE GENOMIC DNA]</scope>
    <source>
        <strain evidence="6 9">BIOML-A21</strain>
        <strain evidence="5 8">BIOML-A31</strain>
    </source>
</reference>
<keyword evidence="1 7" id="KW-0328">Glycosyltransferase</keyword>
<keyword evidence="2 5" id="KW-0808">Transferase</keyword>
<dbReference type="InterPro" id="IPR001173">
    <property type="entry name" value="Glyco_trans_2-like"/>
</dbReference>
<dbReference type="EC" id="2.4.-.-" evidence="7"/>
<evidence type="ECO:0000313" key="8">
    <source>
        <dbReference type="Proteomes" id="UP000475905"/>
    </source>
</evidence>
<dbReference type="PANTHER" id="PTHR22916:SF51">
    <property type="entry name" value="GLYCOSYLTRANSFERASE EPSH-RELATED"/>
    <property type="match status" value="1"/>
</dbReference>
<feature type="domain" description="Glycosyltransferase 2-like" evidence="4">
    <location>
        <begin position="4"/>
        <end position="165"/>
    </location>
</feature>
<feature type="transmembrane region" description="Helical" evidence="3">
    <location>
        <begin position="306"/>
        <end position="329"/>
    </location>
</feature>
<evidence type="ECO:0000256" key="2">
    <source>
        <dbReference type="ARBA" id="ARBA00022679"/>
    </source>
</evidence>
<reference evidence="7" key="2">
    <citation type="submission" date="2022-08" db="EMBL/GenBank/DDBJ databases">
        <title>Genome Sequencing of Bacteroides fragilis Group Isolates with Nanopore Technology.</title>
        <authorList>
            <person name="Tisza M.J."/>
            <person name="Smith D."/>
            <person name="Dekker J.P."/>
        </authorList>
    </citation>
    <scope>NUCLEOTIDE SEQUENCE</scope>
    <source>
        <strain evidence="7">BFG-474</strain>
    </source>
</reference>
<protein>
    <submittedName>
        <fullName evidence="5">Glycosyltransferase</fullName>
        <ecNumber evidence="7">2.4.-.-</ecNumber>
    </submittedName>
</protein>
<evidence type="ECO:0000313" key="6">
    <source>
        <dbReference type="EMBL" id="KAA5485937.1"/>
    </source>
</evidence>
<accession>A0A5M6AI25</accession>
<evidence type="ECO:0000256" key="3">
    <source>
        <dbReference type="SAM" id="Phobius"/>
    </source>
</evidence>
<gene>
    <name evidence="6" type="ORF">F2Y35_21580</name>
    <name evidence="5" type="ORF">F2Y36_22010</name>
    <name evidence="7" type="ORF">NXW23_17100</name>
</gene>
<sequence length="341" mass="40100">MKVSIIVPVYKSEPFLEDCINSIINQIFTDWELILVDDGSPDFCGRICDSFAVKDSRIKVLHQKNSGVSVARNRGIYQAKGEYICFVDSDDLIEPDFLNSFWIGEENADLYLQGYKIVNEDKEVQNIISFSGMDQLSVREWKSVYIFAEEKHIFNSPWARLFKRQIIIEHHIQFDSSLSFGEDHVFSLQFLLYVQTLSFIQNSGYLYVKRKQESLTSAFIPHSMFIRYVRLSYNLRIQNCEKHEIAEKHFMTFIEVEKNVYVLRAILSLFSDKKLSHKKRNELLFFYLNELNSSVAISFMPGPYKIVLAICELSPVFFLISFLRFYLIINELRLYIRKILQ</sequence>
<dbReference type="RefSeq" id="WP_005678143.1">
    <property type="nucleotide sequence ID" value="NZ_CAXSJX010000014.1"/>
</dbReference>
<dbReference type="Proteomes" id="UP000475905">
    <property type="component" value="Unassembled WGS sequence"/>
</dbReference>
<dbReference type="SUPFAM" id="SSF53448">
    <property type="entry name" value="Nucleotide-diphospho-sugar transferases"/>
    <property type="match status" value="1"/>
</dbReference>
<keyword evidence="3" id="KW-0812">Transmembrane</keyword>
<dbReference type="EMBL" id="VVYF01000032">
    <property type="protein sequence ID" value="KAA5485937.1"/>
    <property type="molecule type" value="Genomic_DNA"/>
</dbReference>
<evidence type="ECO:0000259" key="4">
    <source>
        <dbReference type="Pfam" id="PF00535"/>
    </source>
</evidence>
<dbReference type="Pfam" id="PF00535">
    <property type="entry name" value="Glycos_transf_2"/>
    <property type="match status" value="1"/>
</dbReference>
<dbReference type="Proteomes" id="UP001060260">
    <property type="component" value="Chromosome"/>
</dbReference>
<dbReference type="GO" id="GO:0016758">
    <property type="term" value="F:hexosyltransferase activity"/>
    <property type="evidence" value="ECO:0007669"/>
    <property type="project" value="UniProtKB-ARBA"/>
</dbReference>
<dbReference type="EMBL" id="CP103166">
    <property type="protein sequence ID" value="UVQ96031.1"/>
    <property type="molecule type" value="Genomic_DNA"/>
</dbReference>
<evidence type="ECO:0000313" key="5">
    <source>
        <dbReference type="EMBL" id="KAA5458051.1"/>
    </source>
</evidence>
<keyword evidence="3" id="KW-0472">Membrane</keyword>
<evidence type="ECO:0000313" key="9">
    <source>
        <dbReference type="Proteomes" id="UP000491168"/>
    </source>
</evidence>
<organism evidence="5 8">
    <name type="scientific">Bacteroides caccae</name>
    <dbReference type="NCBI Taxonomy" id="47678"/>
    <lineage>
        <taxon>Bacteria</taxon>
        <taxon>Pseudomonadati</taxon>
        <taxon>Bacteroidota</taxon>
        <taxon>Bacteroidia</taxon>
        <taxon>Bacteroidales</taxon>
        <taxon>Bacteroidaceae</taxon>
        <taxon>Bacteroides</taxon>
    </lineage>
</organism>
<dbReference type="InterPro" id="IPR029044">
    <property type="entry name" value="Nucleotide-diphossugar_trans"/>
</dbReference>
<evidence type="ECO:0000256" key="1">
    <source>
        <dbReference type="ARBA" id="ARBA00022676"/>
    </source>
</evidence>
<dbReference type="KEGG" id="bcac:CGC64_14985"/>
<dbReference type="Gene3D" id="3.90.550.10">
    <property type="entry name" value="Spore Coat Polysaccharide Biosynthesis Protein SpsA, Chain A"/>
    <property type="match status" value="1"/>
</dbReference>
<dbReference type="Proteomes" id="UP000491168">
    <property type="component" value="Unassembled WGS sequence"/>
</dbReference>
<proteinExistence type="predicted"/>
<name>A0A5M6AI25_9BACE</name>